<dbReference type="Gene3D" id="2.20.70.10">
    <property type="match status" value="1"/>
</dbReference>
<sequence length="581" mass="66947">MSKKKKEIHVPGLLEPWKAYYSKKRKRIFYFNMETKETTWEMPVVKSSLTESDLYPVLKQLNAKHQQGISGLLEKKDVSCQKSLDPWEADVRRMSNNCKHSLDIPSTSEPNEELMEVDEINMEEINCPEEPMEVDFVVGEVQAFRREHFLHPNPCTEDNAPFYDAAKYTEVYETTKNAGIMLIVFDTSCLLQDTALLPMCIQRAYCSLIPYTVLQELDGLKKATSDELRSKVVKTIAYLHDCIKRRCNYLFIENTFEASDSLEEFGCRNNDDIILKCAFVTTKKYEKEPIRVVFATNDKNLAVKAAAHNIITADRNELLHLLTTDSPKEKSQQFIIRNASQKVSLPDFSFVVDKPSSSIVGTMEVAATKKAMDRLLVPFECQSSSLSITSVPQKEEISSYNSTSSIAISDKIKDESRNFIRRKKKCHEASSSIEQRRNHQSRLAPYSIRKAREEVIRSDSRSSKKRKLCQLNEYSMNDFLEIFSKLVEHLQHRNDRKSVEDTRRISKIIDSVIANESFSLSVLIDMVSKFYDFYADRDVFISATHFDKKKLANEYESTASTVKEKLRTFQKQLSIIHSHII</sequence>
<dbReference type="InterPro" id="IPR036020">
    <property type="entry name" value="WW_dom_sf"/>
</dbReference>
<dbReference type="EnsemblMetazoa" id="OVOC191.1">
    <property type="protein sequence ID" value="OVOC191.1"/>
    <property type="gene ID" value="WBGene00237000"/>
</dbReference>
<dbReference type="SUPFAM" id="SSF51045">
    <property type="entry name" value="WW domain"/>
    <property type="match status" value="1"/>
</dbReference>
<dbReference type="PANTHER" id="PTHR16161:SF0">
    <property type="entry name" value="TRANSCRIPTIONAL PROTEIN SWT1"/>
    <property type="match status" value="1"/>
</dbReference>
<dbReference type="Gene3D" id="3.40.50.1010">
    <property type="entry name" value="5'-nuclease"/>
    <property type="match status" value="1"/>
</dbReference>
<evidence type="ECO:0000313" key="3">
    <source>
        <dbReference type="Proteomes" id="UP000024404"/>
    </source>
</evidence>
<dbReference type="InterPro" id="IPR002716">
    <property type="entry name" value="PIN_dom"/>
</dbReference>
<dbReference type="SMART" id="SM00456">
    <property type="entry name" value="WW"/>
    <property type="match status" value="1"/>
</dbReference>
<reference evidence="2" key="2">
    <citation type="submission" date="2022-06" db="UniProtKB">
        <authorList>
            <consortium name="EnsemblMetazoa"/>
        </authorList>
    </citation>
    <scope>IDENTIFICATION</scope>
</reference>
<accession>A0A8R1TPA8</accession>
<dbReference type="SMART" id="SM00670">
    <property type="entry name" value="PINc"/>
    <property type="match status" value="1"/>
</dbReference>
<dbReference type="InterPro" id="IPR029060">
    <property type="entry name" value="PIN-like_dom_sf"/>
</dbReference>
<keyword evidence="3" id="KW-1185">Reference proteome</keyword>
<evidence type="ECO:0000313" key="2">
    <source>
        <dbReference type="EnsemblMetazoa" id="OVOC191.1"/>
    </source>
</evidence>
<dbReference type="PROSITE" id="PS01159">
    <property type="entry name" value="WW_DOMAIN_1"/>
    <property type="match status" value="1"/>
</dbReference>
<feature type="domain" description="WW" evidence="1">
    <location>
        <begin position="11"/>
        <end position="45"/>
    </location>
</feature>
<name>A0A8R1TPA8_ONCVO</name>
<dbReference type="OMA" id="AYLHDCI"/>
<evidence type="ECO:0000259" key="1">
    <source>
        <dbReference type="PROSITE" id="PS50020"/>
    </source>
</evidence>
<dbReference type="Pfam" id="PF13638">
    <property type="entry name" value="PIN_4"/>
    <property type="match status" value="1"/>
</dbReference>
<dbReference type="EMBL" id="CMVM020000020">
    <property type="status" value="NOT_ANNOTATED_CDS"/>
    <property type="molecule type" value="Genomic_DNA"/>
</dbReference>
<dbReference type="PANTHER" id="PTHR16161">
    <property type="entry name" value="TRANSCRIPTIONAL PROTEIN SWT1"/>
    <property type="match status" value="1"/>
</dbReference>
<reference evidence="3" key="1">
    <citation type="submission" date="2013-10" db="EMBL/GenBank/DDBJ databases">
        <title>Genome sequencing of Onchocerca volvulus.</title>
        <authorList>
            <person name="Cotton J."/>
            <person name="Tsai J."/>
            <person name="Stanley E."/>
            <person name="Tracey A."/>
            <person name="Holroyd N."/>
            <person name="Lustigman S."/>
            <person name="Berriman M."/>
        </authorList>
    </citation>
    <scope>NUCLEOTIDE SEQUENCE</scope>
</reference>
<proteinExistence type="predicted"/>
<dbReference type="InterPro" id="IPR052626">
    <property type="entry name" value="SWT1_Regulator"/>
</dbReference>
<dbReference type="GO" id="GO:0005634">
    <property type="term" value="C:nucleus"/>
    <property type="evidence" value="ECO:0007669"/>
    <property type="project" value="TreeGrafter"/>
</dbReference>
<dbReference type="Pfam" id="PF00397">
    <property type="entry name" value="WW"/>
    <property type="match status" value="1"/>
</dbReference>
<dbReference type="InterPro" id="IPR001202">
    <property type="entry name" value="WW_dom"/>
</dbReference>
<organism evidence="2 3">
    <name type="scientific">Onchocerca volvulus</name>
    <dbReference type="NCBI Taxonomy" id="6282"/>
    <lineage>
        <taxon>Eukaryota</taxon>
        <taxon>Metazoa</taxon>
        <taxon>Ecdysozoa</taxon>
        <taxon>Nematoda</taxon>
        <taxon>Chromadorea</taxon>
        <taxon>Rhabditida</taxon>
        <taxon>Spirurina</taxon>
        <taxon>Spiruromorpha</taxon>
        <taxon>Filarioidea</taxon>
        <taxon>Onchocercidae</taxon>
        <taxon>Onchocerca</taxon>
    </lineage>
</organism>
<protein>
    <submittedName>
        <fullName evidence="2">WW domain-containing protein</fullName>
    </submittedName>
</protein>
<dbReference type="SUPFAM" id="SSF88723">
    <property type="entry name" value="PIN domain-like"/>
    <property type="match status" value="1"/>
</dbReference>
<dbReference type="PROSITE" id="PS50020">
    <property type="entry name" value="WW_DOMAIN_2"/>
    <property type="match status" value="1"/>
</dbReference>
<dbReference type="CDD" id="cd09880">
    <property type="entry name" value="PIN_Smg5-6-like"/>
    <property type="match status" value="1"/>
</dbReference>
<dbReference type="AlphaFoldDB" id="A0A8R1TPA8"/>
<dbReference type="CDD" id="cd00201">
    <property type="entry name" value="WW"/>
    <property type="match status" value="1"/>
</dbReference>
<dbReference type="Proteomes" id="UP000024404">
    <property type="component" value="Unassembled WGS sequence"/>
</dbReference>